<evidence type="ECO:0000256" key="1">
    <source>
        <dbReference type="SAM" id="MobiDB-lite"/>
    </source>
</evidence>
<organism evidence="2 3">
    <name type="scientific">Ignelater luminosus</name>
    <name type="common">Cucubano</name>
    <name type="synonym">Pyrophorus luminosus</name>
    <dbReference type="NCBI Taxonomy" id="2038154"/>
    <lineage>
        <taxon>Eukaryota</taxon>
        <taxon>Metazoa</taxon>
        <taxon>Ecdysozoa</taxon>
        <taxon>Arthropoda</taxon>
        <taxon>Hexapoda</taxon>
        <taxon>Insecta</taxon>
        <taxon>Pterygota</taxon>
        <taxon>Neoptera</taxon>
        <taxon>Endopterygota</taxon>
        <taxon>Coleoptera</taxon>
        <taxon>Polyphaga</taxon>
        <taxon>Elateriformia</taxon>
        <taxon>Elateroidea</taxon>
        <taxon>Elateridae</taxon>
        <taxon>Agrypninae</taxon>
        <taxon>Pyrophorini</taxon>
        <taxon>Ignelater</taxon>
    </lineage>
</organism>
<dbReference type="EMBL" id="VTPC01088005">
    <property type="protein sequence ID" value="KAF2886347.1"/>
    <property type="molecule type" value="Genomic_DNA"/>
</dbReference>
<gene>
    <name evidence="2" type="ORF">ILUMI_19825</name>
</gene>
<keyword evidence="3" id="KW-1185">Reference proteome</keyword>
<protein>
    <submittedName>
        <fullName evidence="2">Uncharacterized protein</fullName>
    </submittedName>
</protein>
<feature type="region of interest" description="Disordered" evidence="1">
    <location>
        <begin position="1"/>
        <end position="56"/>
    </location>
</feature>
<feature type="compositionally biased region" description="Low complexity" evidence="1">
    <location>
        <begin position="31"/>
        <end position="56"/>
    </location>
</feature>
<proteinExistence type="predicted"/>
<evidence type="ECO:0000313" key="3">
    <source>
        <dbReference type="Proteomes" id="UP000801492"/>
    </source>
</evidence>
<name>A0A8K0G2U7_IGNLU</name>
<dbReference type="OrthoDB" id="6782434at2759"/>
<reference evidence="2" key="1">
    <citation type="submission" date="2019-08" db="EMBL/GenBank/DDBJ databases">
        <title>The genome of the North American firefly Photinus pyralis.</title>
        <authorList>
            <consortium name="Photinus pyralis genome working group"/>
            <person name="Fallon T.R."/>
            <person name="Sander Lower S.E."/>
            <person name="Weng J.-K."/>
        </authorList>
    </citation>
    <scope>NUCLEOTIDE SEQUENCE</scope>
    <source>
        <strain evidence="2">TRF0915ILg1</strain>
        <tissue evidence="2">Whole body</tissue>
    </source>
</reference>
<comment type="caution">
    <text evidence="2">The sequence shown here is derived from an EMBL/GenBank/DDBJ whole genome shotgun (WGS) entry which is preliminary data.</text>
</comment>
<sequence length="216" mass="24189">MDKWLIKGQSKNKQDNPKLECKKKPEEEISEASTSSAEADAAPGSSSASVSLAISKSNDPQTKKVKRLNKFNDLWLNEPNFSSWLCKDSNMKDENDLADCMLCSVPIIAHKSDLIRHMNSDRYKKISLEIQNLPKISTYLRVKGLEINVRKAELKLAGALVENNIPILFMDTLGPLCKDIFPDSTITKNTNLHRTKATAILKNVLGNTFVEDINEK</sequence>
<feature type="compositionally biased region" description="Basic and acidic residues" evidence="1">
    <location>
        <begin position="12"/>
        <end position="27"/>
    </location>
</feature>
<accession>A0A8K0G2U7</accession>
<dbReference type="AlphaFoldDB" id="A0A8K0G2U7"/>
<dbReference type="Proteomes" id="UP000801492">
    <property type="component" value="Unassembled WGS sequence"/>
</dbReference>
<evidence type="ECO:0000313" key="2">
    <source>
        <dbReference type="EMBL" id="KAF2886347.1"/>
    </source>
</evidence>